<dbReference type="SMART" id="SM01057">
    <property type="entry name" value="Carb_anhydrase"/>
    <property type="match status" value="1"/>
</dbReference>
<gene>
    <name evidence="11" type="primary">LOC112047904</name>
</gene>
<dbReference type="SUPFAM" id="SSF51069">
    <property type="entry name" value="Carbonic anhydrase"/>
    <property type="match status" value="1"/>
</dbReference>
<dbReference type="PANTHER" id="PTHR18952">
    <property type="entry name" value="CARBONIC ANHYDRASE"/>
    <property type="match status" value="1"/>
</dbReference>
<keyword evidence="10" id="KW-1185">Reference proteome</keyword>
<evidence type="ECO:0000256" key="4">
    <source>
        <dbReference type="ARBA" id="ARBA00022723"/>
    </source>
</evidence>
<dbReference type="PANTHER" id="PTHR18952:SF265">
    <property type="entry name" value="CARBONIC ANHYDRASE"/>
    <property type="match status" value="1"/>
</dbReference>
<dbReference type="InterPro" id="IPR036398">
    <property type="entry name" value="CA_dom_sf"/>
</dbReference>
<comment type="function">
    <text evidence="1 8">Reversible hydration of carbon dioxide.</text>
</comment>
<dbReference type="PROSITE" id="PS51144">
    <property type="entry name" value="ALPHA_CA_2"/>
    <property type="match status" value="1"/>
</dbReference>
<dbReference type="GeneID" id="112047904"/>
<evidence type="ECO:0000256" key="1">
    <source>
        <dbReference type="ARBA" id="ARBA00002904"/>
    </source>
</evidence>
<comment type="similarity">
    <text evidence="2 8">Belongs to the alpha-carbonic anhydrase family.</text>
</comment>
<proteinExistence type="inferred from homology"/>
<evidence type="ECO:0000313" key="11">
    <source>
        <dbReference type="RefSeq" id="XP_052739956.1"/>
    </source>
</evidence>
<evidence type="ECO:0000313" key="10">
    <source>
        <dbReference type="Proteomes" id="UP001652582"/>
    </source>
</evidence>
<keyword evidence="5 8" id="KW-0862">Zinc</keyword>
<dbReference type="InterPro" id="IPR001148">
    <property type="entry name" value="CA_dom"/>
</dbReference>
<dbReference type="Gene3D" id="3.10.200.10">
    <property type="entry name" value="Alpha carbonic anhydrase"/>
    <property type="match status" value="1"/>
</dbReference>
<dbReference type="CDD" id="cd00326">
    <property type="entry name" value="alpha_CA"/>
    <property type="match status" value="1"/>
</dbReference>
<protein>
    <recommendedName>
        <fullName evidence="3 8">Carbonic anhydrase</fullName>
        <ecNumber evidence="3 8">4.2.1.1</ecNumber>
    </recommendedName>
</protein>
<keyword evidence="6 8" id="KW-0456">Lyase</keyword>
<dbReference type="PROSITE" id="PS00162">
    <property type="entry name" value="ALPHA_CA_1"/>
    <property type="match status" value="1"/>
</dbReference>
<reference evidence="11" key="1">
    <citation type="submission" date="2025-08" db="UniProtKB">
        <authorList>
            <consortium name="RefSeq"/>
        </authorList>
    </citation>
    <scope>IDENTIFICATION</scope>
</reference>
<evidence type="ECO:0000256" key="7">
    <source>
        <dbReference type="ARBA" id="ARBA00048348"/>
    </source>
</evidence>
<comment type="catalytic activity">
    <reaction evidence="7 8">
        <text>hydrogencarbonate + H(+) = CO2 + H2O</text>
        <dbReference type="Rhea" id="RHEA:10748"/>
        <dbReference type="ChEBI" id="CHEBI:15377"/>
        <dbReference type="ChEBI" id="CHEBI:15378"/>
        <dbReference type="ChEBI" id="CHEBI:16526"/>
        <dbReference type="ChEBI" id="CHEBI:17544"/>
        <dbReference type="EC" id="4.2.1.1"/>
    </reaction>
</comment>
<dbReference type="Pfam" id="PF00194">
    <property type="entry name" value="Carb_anhydrase"/>
    <property type="match status" value="1"/>
</dbReference>
<evidence type="ECO:0000256" key="5">
    <source>
        <dbReference type="ARBA" id="ARBA00022833"/>
    </source>
</evidence>
<dbReference type="RefSeq" id="XP_052739956.1">
    <property type="nucleotide sequence ID" value="XM_052883996.1"/>
</dbReference>
<evidence type="ECO:0000259" key="9">
    <source>
        <dbReference type="PROSITE" id="PS51144"/>
    </source>
</evidence>
<evidence type="ECO:0000256" key="6">
    <source>
        <dbReference type="ARBA" id="ARBA00023239"/>
    </source>
</evidence>
<sequence length="292" mass="33372">MAATDVIAEAREYEKTWPGELCKGGGKRQSPIDIQTNDVVKDFEKLFIKNGSLKFIGYNRVLMTGVNNGHTIQLSTDGNEDMHPRVSGGPLKHSYRLEQLHFHWLSEHSINGIKYPMEIHFVHIRTDLKVAEALRRKDGLAIVAVFCNVQAELTDEQRESTEELMQYIPRLMSVGDSFSGLLLDLNKLLSPEKESYYTYLGSLTSPQCNEAVVWIILDKPIYITDAQYRLFGKVGIGRHNFRSLQPSRQRQVFVPPDSFLTTPRIIVVVVDTFNVVREFFRNVTRYIADSFS</sequence>
<evidence type="ECO:0000256" key="8">
    <source>
        <dbReference type="RuleBase" id="RU367011"/>
    </source>
</evidence>
<organism evidence="10 11">
    <name type="scientific">Bicyclus anynana</name>
    <name type="common">Squinting bush brown butterfly</name>
    <dbReference type="NCBI Taxonomy" id="110368"/>
    <lineage>
        <taxon>Eukaryota</taxon>
        <taxon>Metazoa</taxon>
        <taxon>Ecdysozoa</taxon>
        <taxon>Arthropoda</taxon>
        <taxon>Hexapoda</taxon>
        <taxon>Insecta</taxon>
        <taxon>Pterygota</taxon>
        <taxon>Neoptera</taxon>
        <taxon>Endopterygota</taxon>
        <taxon>Lepidoptera</taxon>
        <taxon>Glossata</taxon>
        <taxon>Ditrysia</taxon>
        <taxon>Papilionoidea</taxon>
        <taxon>Nymphalidae</taxon>
        <taxon>Satyrinae</taxon>
        <taxon>Satyrini</taxon>
        <taxon>Mycalesina</taxon>
        <taxon>Bicyclus</taxon>
    </lineage>
</organism>
<dbReference type="EC" id="4.2.1.1" evidence="3 8"/>
<dbReference type="Proteomes" id="UP001652582">
    <property type="component" value="Chromosome 10"/>
</dbReference>
<feature type="domain" description="Alpha-carbonic anhydrase" evidence="9">
    <location>
        <begin position="1"/>
        <end position="256"/>
    </location>
</feature>
<dbReference type="InterPro" id="IPR023561">
    <property type="entry name" value="Carbonic_anhydrase_a-class"/>
</dbReference>
<dbReference type="InterPro" id="IPR018338">
    <property type="entry name" value="Carbonic_anhydrase_a-class_CS"/>
</dbReference>
<keyword evidence="4 8" id="KW-0479">Metal-binding</keyword>
<evidence type="ECO:0000256" key="2">
    <source>
        <dbReference type="ARBA" id="ARBA00010718"/>
    </source>
</evidence>
<accession>A0ABM3LLL5</accession>
<name>A0ABM3LLL5_BICAN</name>
<evidence type="ECO:0000256" key="3">
    <source>
        <dbReference type="ARBA" id="ARBA00012925"/>
    </source>
</evidence>
<comment type="cofactor">
    <cofactor evidence="8">
        <name>Zn(2+)</name>
        <dbReference type="ChEBI" id="CHEBI:29105"/>
    </cofactor>
</comment>